<sequence>MFTAFGFLRLSLDPKIAAAVCSRPTFACPIKRPVTEAVLGENCEDVMRGLPPRAATPTRTAFSPFQVPVERAVLSDCLPLPQDPSQVTCTTAGTQTCHIPVSHDPGKTTSLEQLSLVNRQKPVRTDLSKRLPEDLLTGESLSSNSVLARSHVTGVRNVCGNLPVQTGLFHEGFSSRWAGSPLKPWTAIPHQSGSLAQSRLLHQGHDASILSAENEARCRRVLQPNMAVYEREKAKAKEGQRGWAAVLVSLCLVQGEPAFLFTLRSSTLKGRHKGDVSFAGGKQDPSDRDVVDTALREAREELGVAVAASSVWGTLKPLRDMSGMLIAPVLANLGPLEALSFHPNPGEVEEIFTISLAHVCSPKNRGYTNYRVGNRYGYTTPVFLNAKHRVWGLTAVALDHTLKIVVPP</sequence>
<dbReference type="InterPro" id="IPR045121">
    <property type="entry name" value="CoAse"/>
</dbReference>
<dbReference type="PANTHER" id="PTHR12992">
    <property type="entry name" value="NUDIX HYDROLASE"/>
    <property type="match status" value="1"/>
</dbReference>
<accession>A0A9D3LUR8</accession>
<name>A0A9D3LUR8_ANGAN</name>
<dbReference type="GO" id="GO:0046872">
    <property type="term" value="F:metal ion binding"/>
    <property type="evidence" value="ECO:0007669"/>
    <property type="project" value="UniProtKB-KW"/>
</dbReference>
<proteinExistence type="predicted"/>
<evidence type="ECO:0000256" key="1">
    <source>
        <dbReference type="ARBA" id="ARBA00001936"/>
    </source>
</evidence>
<keyword evidence="6" id="KW-0464">Manganese</keyword>
<evidence type="ECO:0000256" key="4">
    <source>
        <dbReference type="ARBA" id="ARBA00022801"/>
    </source>
</evidence>
<dbReference type="SUPFAM" id="SSF55811">
    <property type="entry name" value="Nudix"/>
    <property type="match status" value="1"/>
</dbReference>
<evidence type="ECO:0000313" key="8">
    <source>
        <dbReference type="EMBL" id="KAG5837365.1"/>
    </source>
</evidence>
<evidence type="ECO:0000256" key="2">
    <source>
        <dbReference type="ARBA" id="ARBA00001946"/>
    </source>
</evidence>
<keyword evidence="9" id="KW-1185">Reference proteome</keyword>
<keyword evidence="5" id="KW-0460">Magnesium</keyword>
<evidence type="ECO:0000259" key="7">
    <source>
        <dbReference type="PROSITE" id="PS51462"/>
    </source>
</evidence>
<dbReference type="Gene3D" id="3.90.79.10">
    <property type="entry name" value="Nucleoside Triphosphate Pyrophosphohydrolase"/>
    <property type="match status" value="1"/>
</dbReference>
<dbReference type="GO" id="GO:0010945">
    <property type="term" value="F:coenzyme A diphosphatase activity"/>
    <property type="evidence" value="ECO:0007669"/>
    <property type="project" value="InterPro"/>
</dbReference>
<organism evidence="8 9">
    <name type="scientific">Anguilla anguilla</name>
    <name type="common">European freshwater eel</name>
    <name type="synonym">Muraena anguilla</name>
    <dbReference type="NCBI Taxonomy" id="7936"/>
    <lineage>
        <taxon>Eukaryota</taxon>
        <taxon>Metazoa</taxon>
        <taxon>Chordata</taxon>
        <taxon>Craniata</taxon>
        <taxon>Vertebrata</taxon>
        <taxon>Euteleostomi</taxon>
        <taxon>Actinopterygii</taxon>
        <taxon>Neopterygii</taxon>
        <taxon>Teleostei</taxon>
        <taxon>Anguilliformes</taxon>
        <taxon>Anguillidae</taxon>
        <taxon>Anguilla</taxon>
    </lineage>
</organism>
<comment type="caution">
    <text evidence="8">The sequence shown here is derived from an EMBL/GenBank/DDBJ whole genome shotgun (WGS) entry which is preliminary data.</text>
</comment>
<dbReference type="InterPro" id="IPR000086">
    <property type="entry name" value="NUDIX_hydrolase_dom"/>
</dbReference>
<dbReference type="Pfam" id="PF00293">
    <property type="entry name" value="NUDIX"/>
    <property type="match status" value="1"/>
</dbReference>
<keyword evidence="3" id="KW-0479">Metal-binding</keyword>
<keyword evidence="4" id="KW-0378">Hydrolase</keyword>
<dbReference type="Proteomes" id="UP001044222">
    <property type="component" value="Chromosome 13"/>
</dbReference>
<evidence type="ECO:0000256" key="5">
    <source>
        <dbReference type="ARBA" id="ARBA00022842"/>
    </source>
</evidence>
<dbReference type="CDD" id="cd03426">
    <property type="entry name" value="NUDIX_CoAse_Nudt7"/>
    <property type="match status" value="1"/>
</dbReference>
<reference evidence="8" key="1">
    <citation type="submission" date="2021-01" db="EMBL/GenBank/DDBJ databases">
        <title>A chromosome-scale assembly of European eel, Anguilla anguilla.</title>
        <authorList>
            <person name="Henkel C."/>
            <person name="Jong-Raadsen S.A."/>
            <person name="Dufour S."/>
            <person name="Weltzien F.-A."/>
            <person name="Palstra A.P."/>
            <person name="Pelster B."/>
            <person name="Spaink H.P."/>
            <person name="Van Den Thillart G.E."/>
            <person name="Jansen H."/>
            <person name="Zahm M."/>
            <person name="Klopp C."/>
            <person name="Cedric C."/>
            <person name="Louis A."/>
            <person name="Berthelot C."/>
            <person name="Parey E."/>
            <person name="Roest Crollius H."/>
            <person name="Montfort J."/>
            <person name="Robinson-Rechavi M."/>
            <person name="Bucao C."/>
            <person name="Bouchez O."/>
            <person name="Gislard M."/>
            <person name="Lluch J."/>
            <person name="Milhes M."/>
            <person name="Lampietro C."/>
            <person name="Lopez Roques C."/>
            <person name="Donnadieu C."/>
            <person name="Braasch I."/>
            <person name="Desvignes T."/>
            <person name="Postlethwait J."/>
            <person name="Bobe J."/>
            <person name="Guiguen Y."/>
            <person name="Dirks R."/>
        </authorList>
    </citation>
    <scope>NUCLEOTIDE SEQUENCE</scope>
    <source>
        <strain evidence="8">Tag_6206</strain>
        <tissue evidence="8">Liver</tissue>
    </source>
</reference>
<comment type="cofactor">
    <cofactor evidence="2">
        <name>Mg(2+)</name>
        <dbReference type="ChEBI" id="CHEBI:18420"/>
    </cofactor>
</comment>
<evidence type="ECO:0000256" key="3">
    <source>
        <dbReference type="ARBA" id="ARBA00022723"/>
    </source>
</evidence>
<evidence type="ECO:0000313" key="9">
    <source>
        <dbReference type="Proteomes" id="UP001044222"/>
    </source>
</evidence>
<dbReference type="AlphaFoldDB" id="A0A9D3LUR8"/>
<gene>
    <name evidence="8" type="ORF">ANANG_G00238500</name>
</gene>
<dbReference type="PANTHER" id="PTHR12992:SF11">
    <property type="entry name" value="MITOCHONDRIAL COENZYME A DIPHOSPHATASE NUDT8"/>
    <property type="match status" value="1"/>
</dbReference>
<feature type="domain" description="Nudix hydrolase" evidence="7">
    <location>
        <begin position="242"/>
        <end position="376"/>
    </location>
</feature>
<comment type="cofactor">
    <cofactor evidence="1">
        <name>Mn(2+)</name>
        <dbReference type="ChEBI" id="CHEBI:29035"/>
    </cofactor>
</comment>
<evidence type="ECO:0000256" key="6">
    <source>
        <dbReference type="ARBA" id="ARBA00023211"/>
    </source>
</evidence>
<protein>
    <recommendedName>
        <fullName evidence="7">Nudix hydrolase domain-containing protein</fullName>
    </recommendedName>
</protein>
<dbReference type="InterPro" id="IPR015797">
    <property type="entry name" value="NUDIX_hydrolase-like_dom_sf"/>
</dbReference>
<dbReference type="PROSITE" id="PS51462">
    <property type="entry name" value="NUDIX"/>
    <property type="match status" value="1"/>
</dbReference>
<dbReference type="EMBL" id="JAFIRN010000013">
    <property type="protein sequence ID" value="KAG5837365.1"/>
    <property type="molecule type" value="Genomic_DNA"/>
</dbReference>